<organism evidence="1 2">
    <name type="scientific">Araneus ventricosus</name>
    <name type="common">Orbweaver spider</name>
    <name type="synonym">Epeira ventricosa</name>
    <dbReference type="NCBI Taxonomy" id="182803"/>
    <lineage>
        <taxon>Eukaryota</taxon>
        <taxon>Metazoa</taxon>
        <taxon>Ecdysozoa</taxon>
        <taxon>Arthropoda</taxon>
        <taxon>Chelicerata</taxon>
        <taxon>Arachnida</taxon>
        <taxon>Araneae</taxon>
        <taxon>Araneomorphae</taxon>
        <taxon>Entelegynae</taxon>
        <taxon>Araneoidea</taxon>
        <taxon>Araneidae</taxon>
        <taxon>Araneus</taxon>
    </lineage>
</organism>
<dbReference type="EMBL" id="BGPR01001007">
    <property type="protein sequence ID" value="GBM42861.1"/>
    <property type="molecule type" value="Genomic_DNA"/>
</dbReference>
<proteinExistence type="predicted"/>
<dbReference type="Gene3D" id="3.30.420.10">
    <property type="entry name" value="Ribonuclease H-like superfamily/Ribonuclease H"/>
    <property type="match status" value="1"/>
</dbReference>
<evidence type="ECO:0000313" key="2">
    <source>
        <dbReference type="Proteomes" id="UP000499080"/>
    </source>
</evidence>
<comment type="caution">
    <text evidence="1">The sequence shown here is derived from an EMBL/GenBank/DDBJ whole genome shotgun (WGS) entry which is preliminary data.</text>
</comment>
<name>A0A4Y2FNV8_ARAVE</name>
<dbReference type="Proteomes" id="UP000499080">
    <property type="component" value="Unassembled WGS sequence"/>
</dbReference>
<reference evidence="1 2" key="1">
    <citation type="journal article" date="2019" name="Sci. Rep.">
        <title>Orb-weaving spider Araneus ventricosus genome elucidates the spidroin gene catalogue.</title>
        <authorList>
            <person name="Kono N."/>
            <person name="Nakamura H."/>
            <person name="Ohtoshi R."/>
            <person name="Moran D.A.P."/>
            <person name="Shinohara A."/>
            <person name="Yoshida Y."/>
            <person name="Fujiwara M."/>
            <person name="Mori M."/>
            <person name="Tomita M."/>
            <person name="Arakawa K."/>
        </authorList>
    </citation>
    <scope>NUCLEOTIDE SEQUENCE [LARGE SCALE GENOMIC DNA]</scope>
</reference>
<dbReference type="GO" id="GO:0003676">
    <property type="term" value="F:nucleic acid binding"/>
    <property type="evidence" value="ECO:0007669"/>
    <property type="project" value="InterPro"/>
</dbReference>
<dbReference type="InterPro" id="IPR036397">
    <property type="entry name" value="RNaseH_sf"/>
</dbReference>
<accession>A0A4Y2FNV8</accession>
<evidence type="ECO:0008006" key="3">
    <source>
        <dbReference type="Google" id="ProtNLM"/>
    </source>
</evidence>
<evidence type="ECO:0000313" key="1">
    <source>
        <dbReference type="EMBL" id="GBM42861.1"/>
    </source>
</evidence>
<gene>
    <name evidence="1" type="ORF">AVEN_161616_1</name>
</gene>
<keyword evidence="2" id="KW-1185">Reference proteome</keyword>
<sequence>MIHIWSKKLKNINTVFQAEILALKEAVEHALEKYEDQHTAIYVDNRASIQVTTDPKSTSQTARIIFGHLLHHPLIRSLRESLMCVLKVGS</sequence>
<protein>
    <recommendedName>
        <fullName evidence="3">RNase H type-1 domain-containing protein</fullName>
    </recommendedName>
</protein>
<dbReference type="AlphaFoldDB" id="A0A4Y2FNV8"/>